<gene>
    <name evidence="2" type="ORF">B0H50_10675</name>
</gene>
<dbReference type="InterPro" id="IPR001460">
    <property type="entry name" value="PCN-bd_Tpept"/>
</dbReference>
<organism evidence="2 3">
    <name type="scientific">Hallerella porci</name>
    <dbReference type="NCBI Taxonomy" id="1945871"/>
    <lineage>
        <taxon>Bacteria</taxon>
        <taxon>Pseudomonadati</taxon>
        <taxon>Fibrobacterota</taxon>
        <taxon>Fibrobacteria</taxon>
        <taxon>Fibrobacterales</taxon>
        <taxon>Fibrobacteraceae</taxon>
        <taxon>Hallerella</taxon>
    </lineage>
</organism>
<dbReference type="PANTHER" id="PTHR30627">
    <property type="entry name" value="PEPTIDOGLYCAN D,D-TRANSPEPTIDASE"/>
    <property type="match status" value="1"/>
</dbReference>
<dbReference type="RefSeq" id="WP_106197306.1">
    <property type="nucleotide sequence ID" value="NZ_JAXEIU010000057.1"/>
</dbReference>
<dbReference type="InterPro" id="IPR050515">
    <property type="entry name" value="Beta-lactam/transpept"/>
</dbReference>
<evidence type="ECO:0000313" key="3">
    <source>
        <dbReference type="Proteomes" id="UP000245523"/>
    </source>
</evidence>
<dbReference type="Gene3D" id="3.40.710.10">
    <property type="entry name" value="DD-peptidase/beta-lactamase superfamily"/>
    <property type="match status" value="1"/>
</dbReference>
<feature type="domain" description="Penicillin-binding protein transpeptidase" evidence="1">
    <location>
        <begin position="120"/>
        <end position="415"/>
    </location>
</feature>
<reference evidence="2 3" key="1">
    <citation type="submission" date="2018-05" db="EMBL/GenBank/DDBJ databases">
        <title>Animal gut microbial communities from fecal samples from Wisconsin, USA.</title>
        <authorList>
            <person name="Neumann A."/>
        </authorList>
    </citation>
    <scope>NUCLEOTIDE SEQUENCE [LARGE SCALE GENOMIC DNA]</scope>
    <source>
        <strain evidence="2 3">UWS4</strain>
    </source>
</reference>
<dbReference type="InterPro" id="IPR012338">
    <property type="entry name" value="Beta-lactam/transpept-like"/>
</dbReference>
<proteinExistence type="predicted"/>
<evidence type="ECO:0000259" key="1">
    <source>
        <dbReference type="Pfam" id="PF00905"/>
    </source>
</evidence>
<keyword evidence="3" id="KW-1185">Reference proteome</keyword>
<evidence type="ECO:0000313" key="2">
    <source>
        <dbReference type="EMBL" id="PWL03417.1"/>
    </source>
</evidence>
<dbReference type="EMBL" id="QGHD01000006">
    <property type="protein sequence ID" value="PWL03417.1"/>
    <property type="molecule type" value="Genomic_DNA"/>
</dbReference>
<name>A0ABX5LM73_9BACT</name>
<dbReference type="Proteomes" id="UP000245523">
    <property type="component" value="Unassembled WGS sequence"/>
</dbReference>
<sequence length="426" mass="46613">MRPSKPLPRNIRLINRAILLVAVLFCILQCSRCAFQKDDENSENVTTKNEKVLSDSAATFDTLSVKNSAINSSSAPAKISVSDSSKKPDLSHVYAQRDTGLAHMMDTYLRRFHPDNALYLVVNAKTNEIIAWGERKDSTIQTEPDFLSQATFPAASLAKTITIAAAFESKRYSIHSEVPLIGSAHTLYKRQLKVPENYCGPISAVHLAYAKSFNPPIALIGMNVGAKRLKSAAEKFGFNRNFPAGIPERSQYSPPDSGYGLAEVACGFTQSTTLSPLQAAGIARAILMEKPFEIPWEKNGARGSGSKNHAPTQPIALGIERFSENAYIGLKQAMLATVTEGTSRKHISSKNISRKVFSDLDIGGKTGSLDGENPKGRYDWFMGFAKSRSNPDKAIAIVVMQVHGRFRTQVASQVAALLINYWAKEK</sequence>
<accession>A0ABX5LM73</accession>
<dbReference type="Pfam" id="PF00905">
    <property type="entry name" value="Transpeptidase"/>
    <property type="match status" value="1"/>
</dbReference>
<dbReference type="SUPFAM" id="SSF56601">
    <property type="entry name" value="beta-lactamase/transpeptidase-like"/>
    <property type="match status" value="1"/>
</dbReference>
<protein>
    <submittedName>
        <fullName evidence="2">Penicillin binding protein</fullName>
    </submittedName>
</protein>
<dbReference type="PANTHER" id="PTHR30627:SF2">
    <property type="entry name" value="PEPTIDOGLYCAN D,D-TRANSPEPTIDASE MRDA"/>
    <property type="match status" value="1"/>
</dbReference>
<comment type="caution">
    <text evidence="2">The sequence shown here is derived from an EMBL/GenBank/DDBJ whole genome shotgun (WGS) entry which is preliminary data.</text>
</comment>